<reference evidence="1" key="1">
    <citation type="submission" date="2022-10" db="EMBL/GenBank/DDBJ databases">
        <title>Culturing micro-colonial fungi from biological soil crusts in the Mojave desert and describing Neophaeococcomyces mojavensis, and introducing the new genera and species Taxawa tesnikishii.</title>
        <authorList>
            <person name="Kurbessoian T."/>
            <person name="Stajich J.E."/>
        </authorList>
    </citation>
    <scope>NUCLEOTIDE SEQUENCE</scope>
    <source>
        <strain evidence="1">JES_112</strain>
    </source>
</reference>
<dbReference type="Proteomes" id="UP001172386">
    <property type="component" value="Unassembled WGS sequence"/>
</dbReference>
<keyword evidence="2" id="KW-1185">Reference proteome</keyword>
<accession>A0ACC3A483</accession>
<dbReference type="EMBL" id="JAPDRQ010000104">
    <property type="protein sequence ID" value="KAJ9655121.1"/>
    <property type="molecule type" value="Genomic_DNA"/>
</dbReference>
<comment type="caution">
    <text evidence="1">The sequence shown here is derived from an EMBL/GenBank/DDBJ whole genome shotgun (WGS) entry which is preliminary data.</text>
</comment>
<protein>
    <submittedName>
        <fullName evidence="1">Uncharacterized protein</fullName>
    </submittedName>
</protein>
<evidence type="ECO:0000313" key="1">
    <source>
        <dbReference type="EMBL" id="KAJ9655121.1"/>
    </source>
</evidence>
<gene>
    <name evidence="1" type="ORF">H2198_005977</name>
</gene>
<organism evidence="1 2">
    <name type="scientific">Neophaeococcomyces mojaviensis</name>
    <dbReference type="NCBI Taxonomy" id="3383035"/>
    <lineage>
        <taxon>Eukaryota</taxon>
        <taxon>Fungi</taxon>
        <taxon>Dikarya</taxon>
        <taxon>Ascomycota</taxon>
        <taxon>Pezizomycotina</taxon>
        <taxon>Eurotiomycetes</taxon>
        <taxon>Chaetothyriomycetidae</taxon>
        <taxon>Chaetothyriales</taxon>
        <taxon>Chaetothyriales incertae sedis</taxon>
        <taxon>Neophaeococcomyces</taxon>
    </lineage>
</organism>
<evidence type="ECO:0000313" key="2">
    <source>
        <dbReference type="Proteomes" id="UP001172386"/>
    </source>
</evidence>
<name>A0ACC3A483_9EURO</name>
<proteinExistence type="predicted"/>
<sequence length="1153" mass="128268">MAPGSADKNRDFTDRPLADYFWITGLDGQDLLDAYRSHDEKQDSFQALENPVSLGVDQTIEEDADAEEQANSFVASPSVSTRHSRQDSYQKLTRLSTEARSSIQSLERLTHLGSTRSNATIRRVVSSSRQSPAPSSPGPSNGLPSPSFRNSILLSDADFDNVMKKFTSDRDAFYLDLNFKSEAVAPKPSKSIPKPKTRTQRIVAEEIEPSSVPNRALGSVRRHMSFKDMNSAKRQPSVARRLSTRSARRVSSYNSVMPRPQPLQGSPDEHPLKRSFEPVLLDRYPRPSMVDEMKRRDPFPDYVPMFAFPNDIHIISSDSRPTTKWHEFYLTGADNSKMPAVCAIIWIPLERRVADDLEKRCEEWRRAHMSEAERELAASLGERLAAERAKLSQLLAILPTVESGSDMRDELEDQISVVEEKIALMSDMLKPLRHGAASRIEGLTDSETGLWIPRAYGIMGRDAAMVSFWKEWLKAIIVPMTDGAVLRVPPSSPRVGMWQPIERYVHTICTQALQPMTSKVQVEVAVRELRLYAKKEARNELPGSRTVDLYPLFRSLTIPNVIILFEYLLAESRIILVSQYTSMLKLASNALLALLWPLEWSGVHIPVLPTRLMEVLEAPIPYICGVVRKNDNLILPQDDDFVMVDLDKNELHATAHPPSLPKQQRRKLMSLLYLAAPHHQTRGVPTGPPEYAYEAFPHNMFVSEHSSLFAPIATSTNLARLAALSSTQFGPYAMSNNVKRAPVLNAFLQAKPTGTSGTERPRTGSTARRPSQAGSDQVSPVTATFPPLPTTPQSRNDSGFGLQASLREKRSGHFDNKSKHSTSISNVRRKASLPFVKHNATLSQASDVLTYTGGSTYTPSISAQSTLAASTVMPGTSYQPVQNTTTTTWVEGHCMQWRKMNQNTSCSVCNEKSDHGQYRCSDCPLQAHARCVAEICIPCSAAFYPDQVRVAFARFFTSLFYNYRRFMLPADSTQRKTGLLHKFGVDAWIRGLPPDHAEYMTMLKQTQAFDGFVHERETKTLALSDSIALFDALMAAKRTRSKGVRSSIAVSLSGRNPFAGRSPSGGIPAEYLADDSTHVWRVVSTPHSSERADLGVGSKGRDYRKIVSRTPAKLEDELFAPSPVTKLSDASAPQAKSKKSQRDRLNGLGMHAP</sequence>